<organism evidence="2 3">
    <name type="scientific">Thalassobacterium maritimum</name>
    <dbReference type="NCBI Taxonomy" id="3041265"/>
    <lineage>
        <taxon>Bacteria</taxon>
        <taxon>Pseudomonadati</taxon>
        <taxon>Verrucomicrobiota</taxon>
        <taxon>Opitutia</taxon>
        <taxon>Puniceicoccales</taxon>
        <taxon>Coraliomargaritaceae</taxon>
        <taxon>Thalassobacterium</taxon>
    </lineage>
</organism>
<proteinExistence type="predicted"/>
<protein>
    <submittedName>
        <fullName evidence="2">Prepilin-type N-terminal cleavage/methylation domain-containing protein</fullName>
    </submittedName>
</protein>
<keyword evidence="1" id="KW-1133">Transmembrane helix</keyword>
<evidence type="ECO:0000313" key="2">
    <source>
        <dbReference type="EMBL" id="MDQ8208331.1"/>
    </source>
</evidence>
<keyword evidence="3" id="KW-1185">Reference proteome</keyword>
<feature type="transmembrane region" description="Helical" evidence="1">
    <location>
        <begin position="21"/>
        <end position="45"/>
    </location>
</feature>
<dbReference type="EMBL" id="JARXHW010000029">
    <property type="protein sequence ID" value="MDQ8208331.1"/>
    <property type="molecule type" value="Genomic_DNA"/>
</dbReference>
<accession>A0ABU1AW00</accession>
<dbReference type="Gene3D" id="3.30.700.10">
    <property type="entry name" value="Glycoprotein, Type 4 Pilin"/>
    <property type="match status" value="1"/>
</dbReference>
<dbReference type="SUPFAM" id="SSF54523">
    <property type="entry name" value="Pili subunits"/>
    <property type="match status" value="1"/>
</dbReference>
<dbReference type="PANTHER" id="PTHR30093">
    <property type="entry name" value="GENERAL SECRETION PATHWAY PROTEIN G"/>
    <property type="match status" value="1"/>
</dbReference>
<evidence type="ECO:0000256" key="1">
    <source>
        <dbReference type="SAM" id="Phobius"/>
    </source>
</evidence>
<sequence length="234" mass="26606">MRPKHTHTPHLIGNQRRQQAFTLIELLASIAIIAILIAVILPAIAHVRERGDRVACVSNIRALLTATLQEASFKNGVLPELHQSTYNNPYWFDADNLESFRDTYQLSVDTFYSSSNPDWDAENFWEYSETAKVAGYLYMGNDNNWANSAVLSEKISEELTPFAKRVTDESAYQHLWVDLTRQMGGEWGTGVTHHDASGEPTGSHAGFRDGHVEWIPWEELSERHMQIGGIKMWF</sequence>
<keyword evidence="1" id="KW-0812">Transmembrane</keyword>
<dbReference type="NCBIfam" id="TIGR02532">
    <property type="entry name" value="IV_pilin_GFxxxE"/>
    <property type="match status" value="1"/>
</dbReference>
<dbReference type="Pfam" id="PF07963">
    <property type="entry name" value="N_methyl"/>
    <property type="match status" value="1"/>
</dbReference>
<gene>
    <name evidence="2" type="ORF">QEH52_12475</name>
</gene>
<dbReference type="RefSeq" id="WP_308950868.1">
    <property type="nucleotide sequence ID" value="NZ_JARXHW010000029.1"/>
</dbReference>
<dbReference type="InterPro" id="IPR045584">
    <property type="entry name" value="Pilin-like"/>
</dbReference>
<keyword evidence="1" id="KW-0472">Membrane</keyword>
<dbReference type="InterPro" id="IPR012902">
    <property type="entry name" value="N_methyl_site"/>
</dbReference>
<reference evidence="2 3" key="1">
    <citation type="submission" date="2023-04" db="EMBL/GenBank/DDBJ databases">
        <title>A novel bacteria isolated from coastal sediment.</title>
        <authorList>
            <person name="Liu X.-J."/>
            <person name="Du Z.-J."/>
        </authorList>
    </citation>
    <scope>NUCLEOTIDE SEQUENCE [LARGE SCALE GENOMIC DNA]</scope>
    <source>
        <strain evidence="2 3">SDUM461003</strain>
    </source>
</reference>
<comment type="caution">
    <text evidence="2">The sequence shown here is derived from an EMBL/GenBank/DDBJ whole genome shotgun (WGS) entry which is preliminary data.</text>
</comment>
<evidence type="ECO:0000313" key="3">
    <source>
        <dbReference type="Proteomes" id="UP001225316"/>
    </source>
</evidence>
<name>A0ABU1AW00_9BACT</name>
<dbReference type="Proteomes" id="UP001225316">
    <property type="component" value="Unassembled WGS sequence"/>
</dbReference>